<dbReference type="Proteomes" id="UP000619534">
    <property type="component" value="Unassembled WGS sequence"/>
</dbReference>
<feature type="domain" description="LysM" evidence="2">
    <location>
        <begin position="29"/>
        <end position="72"/>
    </location>
</feature>
<dbReference type="InterPro" id="IPR018392">
    <property type="entry name" value="LysM"/>
</dbReference>
<protein>
    <recommendedName>
        <fullName evidence="2">LysM domain-containing protein</fullName>
    </recommendedName>
</protein>
<organism evidence="3 4">
    <name type="scientific">Thalassobacillus devorans</name>
    <dbReference type="NCBI Taxonomy" id="279813"/>
    <lineage>
        <taxon>Bacteria</taxon>
        <taxon>Bacillati</taxon>
        <taxon>Bacillota</taxon>
        <taxon>Bacilli</taxon>
        <taxon>Bacillales</taxon>
        <taxon>Bacillaceae</taxon>
        <taxon>Thalassobacillus</taxon>
    </lineage>
</organism>
<keyword evidence="4" id="KW-1185">Reference proteome</keyword>
<dbReference type="InterPro" id="IPR036779">
    <property type="entry name" value="LysM_dom_sf"/>
</dbReference>
<dbReference type="InterPro" id="IPR011105">
    <property type="entry name" value="Cell_wall_hydrolase_SleB"/>
</dbReference>
<feature type="signal peptide" evidence="1">
    <location>
        <begin position="1"/>
        <end position="25"/>
    </location>
</feature>
<dbReference type="InterPro" id="IPR042047">
    <property type="entry name" value="SleB_dom1"/>
</dbReference>
<accession>A0ABQ1PCU0</accession>
<keyword evidence="1" id="KW-0732">Signal</keyword>
<evidence type="ECO:0000259" key="2">
    <source>
        <dbReference type="PROSITE" id="PS51782"/>
    </source>
</evidence>
<dbReference type="RefSeq" id="WP_062443697.1">
    <property type="nucleotide sequence ID" value="NZ_BMCJ01000005.1"/>
</dbReference>
<dbReference type="CDD" id="cd00118">
    <property type="entry name" value="LysM"/>
    <property type="match status" value="1"/>
</dbReference>
<evidence type="ECO:0000256" key="1">
    <source>
        <dbReference type="SAM" id="SignalP"/>
    </source>
</evidence>
<sequence>MTIKKIIVTSLTAIMALAVTLPANAASGQGYTVKEGDSLYKIGTKYGASVVDIKQASGKTDNNINPGEQLTIPVTVTEAEKDVLARLVEAEAKGEPYGGKVAVAAVVLNRVDSDLFPDSIKGVIYDGYQFSPVLNGTINQPASEESKKAVNEAIAHHGLGYGSLFFFNPDKANNAYLNQREVTNVIGNHVFAR</sequence>
<gene>
    <name evidence="3" type="ORF">GCM10007216_26680</name>
</gene>
<dbReference type="SMART" id="SM00257">
    <property type="entry name" value="LysM"/>
    <property type="match status" value="1"/>
</dbReference>
<dbReference type="Pfam" id="PF07486">
    <property type="entry name" value="Hydrolase_2"/>
    <property type="match status" value="1"/>
</dbReference>
<reference evidence="4" key="1">
    <citation type="journal article" date="2019" name="Int. J. Syst. Evol. Microbiol.">
        <title>The Global Catalogue of Microorganisms (GCM) 10K type strain sequencing project: providing services to taxonomists for standard genome sequencing and annotation.</title>
        <authorList>
            <consortium name="The Broad Institute Genomics Platform"/>
            <consortium name="The Broad Institute Genome Sequencing Center for Infectious Disease"/>
            <person name="Wu L."/>
            <person name="Ma J."/>
        </authorList>
    </citation>
    <scope>NUCLEOTIDE SEQUENCE [LARGE SCALE GENOMIC DNA]</scope>
    <source>
        <strain evidence="4">CCM 7282</strain>
    </source>
</reference>
<dbReference type="Gene3D" id="1.10.10.2520">
    <property type="entry name" value="Cell wall hydrolase SleB, domain 1"/>
    <property type="match status" value="1"/>
</dbReference>
<dbReference type="SUPFAM" id="SSF54106">
    <property type="entry name" value="LysM domain"/>
    <property type="match status" value="1"/>
</dbReference>
<proteinExistence type="predicted"/>
<dbReference type="Pfam" id="PF01476">
    <property type="entry name" value="LysM"/>
    <property type="match status" value="1"/>
</dbReference>
<dbReference type="Gene3D" id="3.10.350.10">
    <property type="entry name" value="LysM domain"/>
    <property type="match status" value="1"/>
</dbReference>
<feature type="chain" id="PRO_5047202879" description="LysM domain-containing protein" evidence="1">
    <location>
        <begin position="26"/>
        <end position="193"/>
    </location>
</feature>
<dbReference type="PROSITE" id="PS51782">
    <property type="entry name" value="LYSM"/>
    <property type="match status" value="1"/>
</dbReference>
<evidence type="ECO:0000313" key="3">
    <source>
        <dbReference type="EMBL" id="GGC94649.1"/>
    </source>
</evidence>
<dbReference type="EMBL" id="BMCJ01000005">
    <property type="protein sequence ID" value="GGC94649.1"/>
    <property type="molecule type" value="Genomic_DNA"/>
</dbReference>
<dbReference type="Gene3D" id="6.20.240.60">
    <property type="match status" value="1"/>
</dbReference>
<evidence type="ECO:0000313" key="4">
    <source>
        <dbReference type="Proteomes" id="UP000619534"/>
    </source>
</evidence>
<comment type="caution">
    <text evidence="3">The sequence shown here is derived from an EMBL/GenBank/DDBJ whole genome shotgun (WGS) entry which is preliminary data.</text>
</comment>
<name>A0ABQ1PCU0_9BACI</name>